<evidence type="ECO:0000313" key="10">
    <source>
        <dbReference type="Proteomes" id="UP000239388"/>
    </source>
</evidence>
<keyword evidence="4 6" id="KW-0479">Metal-binding</keyword>
<dbReference type="CDD" id="cd01086">
    <property type="entry name" value="MetAP1"/>
    <property type="match status" value="1"/>
</dbReference>
<evidence type="ECO:0000313" key="9">
    <source>
        <dbReference type="EMBL" id="PQO31450.1"/>
    </source>
</evidence>
<gene>
    <name evidence="6 9" type="primary">map</name>
    <name evidence="9" type="ORF">C5Y98_18645</name>
</gene>
<evidence type="ECO:0000256" key="3">
    <source>
        <dbReference type="ARBA" id="ARBA00022670"/>
    </source>
</evidence>
<feature type="domain" description="Peptidase M24" evidence="8">
    <location>
        <begin position="12"/>
        <end position="245"/>
    </location>
</feature>
<evidence type="ECO:0000256" key="7">
    <source>
        <dbReference type="RuleBase" id="RU003653"/>
    </source>
</evidence>
<feature type="binding site" evidence="6">
    <location>
        <position position="171"/>
    </location>
    <ligand>
        <name>a divalent metal cation</name>
        <dbReference type="ChEBI" id="CHEBI:60240"/>
        <label>2</label>
        <note>catalytic</note>
    </ligand>
</feature>
<dbReference type="EMBL" id="PUIB01000019">
    <property type="protein sequence ID" value="PQO31450.1"/>
    <property type="molecule type" value="Genomic_DNA"/>
</dbReference>
<dbReference type="GO" id="GO:0005829">
    <property type="term" value="C:cytosol"/>
    <property type="evidence" value="ECO:0007669"/>
    <property type="project" value="TreeGrafter"/>
</dbReference>
<evidence type="ECO:0000256" key="2">
    <source>
        <dbReference type="ARBA" id="ARBA00022438"/>
    </source>
</evidence>
<feature type="binding site" evidence="6">
    <location>
        <position position="108"/>
    </location>
    <ligand>
        <name>a divalent metal cation</name>
        <dbReference type="ChEBI" id="CHEBI:60240"/>
        <label>1</label>
    </ligand>
</feature>
<dbReference type="InterPro" id="IPR001714">
    <property type="entry name" value="Pept_M24_MAP"/>
</dbReference>
<comment type="subunit">
    <text evidence="6">Monomer.</text>
</comment>
<comment type="caution">
    <text evidence="9">The sequence shown here is derived from an EMBL/GenBank/DDBJ whole genome shotgun (WGS) entry which is preliminary data.</text>
</comment>
<feature type="binding site" evidence="6">
    <location>
        <position position="239"/>
    </location>
    <ligand>
        <name>a divalent metal cation</name>
        <dbReference type="ChEBI" id="CHEBI:60240"/>
        <label>2</label>
        <note>catalytic</note>
    </ligand>
</feature>
<organism evidence="9 10">
    <name type="scientific">Blastopirellula marina</name>
    <dbReference type="NCBI Taxonomy" id="124"/>
    <lineage>
        <taxon>Bacteria</taxon>
        <taxon>Pseudomonadati</taxon>
        <taxon>Planctomycetota</taxon>
        <taxon>Planctomycetia</taxon>
        <taxon>Pirellulales</taxon>
        <taxon>Pirellulaceae</taxon>
        <taxon>Blastopirellula</taxon>
    </lineage>
</organism>
<dbReference type="GO" id="GO:0046872">
    <property type="term" value="F:metal ion binding"/>
    <property type="evidence" value="ECO:0007669"/>
    <property type="project" value="UniProtKB-UniRule"/>
</dbReference>
<dbReference type="Gene3D" id="3.90.230.10">
    <property type="entry name" value="Creatinase/methionine aminopeptidase superfamily"/>
    <property type="match status" value="1"/>
</dbReference>
<dbReference type="HAMAP" id="MF_01974">
    <property type="entry name" value="MetAP_1"/>
    <property type="match status" value="1"/>
</dbReference>
<dbReference type="GO" id="GO:0006508">
    <property type="term" value="P:proteolysis"/>
    <property type="evidence" value="ECO:0007669"/>
    <property type="project" value="UniProtKB-KW"/>
</dbReference>
<comment type="similarity">
    <text evidence="6">Belongs to the peptidase M24A family. Methionine aminopeptidase type 1 subfamily.</text>
</comment>
<keyword evidence="2 6" id="KW-0031">Aminopeptidase</keyword>
<dbReference type="RefSeq" id="WP_105356385.1">
    <property type="nucleotide sequence ID" value="NZ_PUIB01000019.1"/>
</dbReference>
<dbReference type="GO" id="GO:0004239">
    <property type="term" value="F:initiator methionyl aminopeptidase activity"/>
    <property type="evidence" value="ECO:0007669"/>
    <property type="project" value="UniProtKB-UniRule"/>
</dbReference>
<dbReference type="PANTHER" id="PTHR43330">
    <property type="entry name" value="METHIONINE AMINOPEPTIDASE"/>
    <property type="match status" value="1"/>
</dbReference>
<dbReference type="Pfam" id="PF00557">
    <property type="entry name" value="Peptidase_M24"/>
    <property type="match status" value="1"/>
</dbReference>
<comment type="cofactor">
    <cofactor evidence="6">
        <name>Co(2+)</name>
        <dbReference type="ChEBI" id="CHEBI:48828"/>
    </cofactor>
    <cofactor evidence="6">
        <name>Zn(2+)</name>
        <dbReference type="ChEBI" id="CHEBI:29105"/>
    </cofactor>
    <cofactor evidence="6">
        <name>Mn(2+)</name>
        <dbReference type="ChEBI" id="CHEBI:29035"/>
    </cofactor>
    <cofactor evidence="6">
        <name>Fe(2+)</name>
        <dbReference type="ChEBI" id="CHEBI:29033"/>
    </cofactor>
    <text evidence="6">Binds 2 divalent metal cations per subunit. Has a high-affinity and a low affinity metal-binding site. The true nature of the physiological cofactor is under debate. The enzyme is active with cobalt, zinc, manganese or divalent iron ions. Most likely, methionine aminopeptidases function as mononuclear Fe(2+)-metalloproteases under physiological conditions, and the catalytically relevant metal-binding site has been assigned to the histidine-containing high-affinity site.</text>
</comment>
<dbReference type="SUPFAM" id="SSF55920">
    <property type="entry name" value="Creatinase/aminopeptidase"/>
    <property type="match status" value="1"/>
</dbReference>
<dbReference type="PRINTS" id="PR00599">
    <property type="entry name" value="MAPEPTIDASE"/>
</dbReference>
<accession>A0A2S8FH79</accession>
<reference evidence="9 10" key="1">
    <citation type="submission" date="2018-02" db="EMBL/GenBank/DDBJ databases">
        <title>Comparative genomes isolates from brazilian mangrove.</title>
        <authorList>
            <person name="Araujo J.E."/>
            <person name="Taketani R.G."/>
            <person name="Silva M.C.P."/>
            <person name="Loureco M.V."/>
            <person name="Andreote F.D."/>
        </authorList>
    </citation>
    <scope>NUCLEOTIDE SEQUENCE [LARGE SCALE GENOMIC DNA]</scope>
    <source>
        <strain evidence="9 10">NAP PRIS-MGV</strain>
    </source>
</reference>
<dbReference type="OrthoDB" id="9802055at2"/>
<dbReference type="InterPro" id="IPR036005">
    <property type="entry name" value="Creatinase/aminopeptidase-like"/>
</dbReference>
<feature type="binding site" evidence="6">
    <location>
        <position position="178"/>
    </location>
    <ligand>
        <name>substrate</name>
    </ligand>
</feature>
<proteinExistence type="inferred from homology"/>
<sequence length="259" mass="28116">MITLRSQREIDKMYVAGQLVRQAHQKVAELVQPGITTAQLDQAVDDLFTEAGAIPLFKGVPGKVPFPAATCISVNDEVVHGIPGSRVLKEGDIVSVDTGAKIGGWCGDSAWTYAVGQISDEAAKLMEVTERALQIAIELLPVKKRWSQVAKEMQNEVESAGFSVITTLVGHGIGKTMHEEPQVPNYDSKEFRTKGDFDLRPGLVLAVEPMVAVGRQDLYLHGDGWTLSTKDKSLTAHFEHTLALTSRGVRILTGADRAE</sequence>
<dbReference type="AlphaFoldDB" id="A0A2S8FH79"/>
<dbReference type="NCBIfam" id="TIGR00500">
    <property type="entry name" value="met_pdase_I"/>
    <property type="match status" value="1"/>
</dbReference>
<comment type="catalytic activity">
    <reaction evidence="6 7">
        <text>Release of N-terminal amino acids, preferentially methionine, from peptides and arylamides.</text>
        <dbReference type="EC" id="3.4.11.18"/>
    </reaction>
</comment>
<evidence type="ECO:0000256" key="4">
    <source>
        <dbReference type="ARBA" id="ARBA00022723"/>
    </source>
</evidence>
<feature type="binding site" evidence="6">
    <location>
        <position position="97"/>
    </location>
    <ligand>
        <name>a divalent metal cation</name>
        <dbReference type="ChEBI" id="CHEBI:60240"/>
        <label>1</label>
    </ligand>
</feature>
<dbReference type="GO" id="GO:0070006">
    <property type="term" value="F:metalloaminopeptidase activity"/>
    <property type="evidence" value="ECO:0007669"/>
    <property type="project" value="UniProtKB-UniRule"/>
</dbReference>
<feature type="binding site" evidence="6">
    <location>
        <position position="208"/>
    </location>
    <ligand>
        <name>a divalent metal cation</name>
        <dbReference type="ChEBI" id="CHEBI:60240"/>
        <label>2</label>
        <note>catalytic</note>
    </ligand>
</feature>
<dbReference type="EC" id="3.4.11.18" evidence="6 7"/>
<dbReference type="Proteomes" id="UP000239388">
    <property type="component" value="Unassembled WGS sequence"/>
</dbReference>
<comment type="function">
    <text evidence="1 6">Removes the N-terminal methionine from nascent proteins. The N-terminal methionine is often cleaved when the second residue in the primary sequence is small and uncharged (Met-Ala-, Cys, Gly, Pro, Ser, Thr, or Val). Requires deformylation of the N(alpha)-formylated initiator methionine before it can be hydrolyzed.</text>
</comment>
<keyword evidence="3 6" id="KW-0645">Protease</keyword>
<feature type="binding site" evidence="6">
    <location>
        <position position="239"/>
    </location>
    <ligand>
        <name>a divalent metal cation</name>
        <dbReference type="ChEBI" id="CHEBI:60240"/>
        <label>1</label>
    </ligand>
</feature>
<feature type="binding site" evidence="6">
    <location>
        <position position="108"/>
    </location>
    <ligand>
        <name>a divalent metal cation</name>
        <dbReference type="ChEBI" id="CHEBI:60240"/>
        <label>2</label>
        <note>catalytic</note>
    </ligand>
</feature>
<evidence type="ECO:0000256" key="1">
    <source>
        <dbReference type="ARBA" id="ARBA00002521"/>
    </source>
</evidence>
<evidence type="ECO:0000259" key="8">
    <source>
        <dbReference type="Pfam" id="PF00557"/>
    </source>
</evidence>
<dbReference type="InterPro" id="IPR000994">
    <property type="entry name" value="Pept_M24"/>
</dbReference>
<keyword evidence="5 6" id="KW-0378">Hydrolase</keyword>
<feature type="binding site" evidence="6">
    <location>
        <position position="80"/>
    </location>
    <ligand>
        <name>substrate</name>
    </ligand>
</feature>
<protein>
    <recommendedName>
        <fullName evidence="6 7">Methionine aminopeptidase</fullName>
        <shortName evidence="6">MAP</shortName>
        <shortName evidence="6">MetAP</shortName>
        <ecNumber evidence="6 7">3.4.11.18</ecNumber>
    </recommendedName>
    <alternativeName>
        <fullName evidence="6">Peptidase M</fullName>
    </alternativeName>
</protein>
<name>A0A2S8FH79_9BACT</name>
<evidence type="ECO:0000256" key="6">
    <source>
        <dbReference type="HAMAP-Rule" id="MF_01974"/>
    </source>
</evidence>
<dbReference type="InterPro" id="IPR002467">
    <property type="entry name" value="Pept_M24A_MAP1"/>
</dbReference>
<dbReference type="PANTHER" id="PTHR43330:SF27">
    <property type="entry name" value="METHIONINE AMINOPEPTIDASE"/>
    <property type="match status" value="1"/>
</dbReference>
<evidence type="ECO:0000256" key="5">
    <source>
        <dbReference type="ARBA" id="ARBA00022801"/>
    </source>
</evidence>